<dbReference type="PANTHER" id="PTHR32438">
    <property type="entry name" value="4-ALPHA-GLUCANOTRANSFERASE DPE1, CHLOROPLASTIC/AMYLOPLASTIC"/>
    <property type="match status" value="1"/>
</dbReference>
<evidence type="ECO:0000256" key="8">
    <source>
        <dbReference type="ARBA" id="ARBA00031423"/>
    </source>
</evidence>
<dbReference type="NCBIfam" id="TIGR00217">
    <property type="entry name" value="malQ"/>
    <property type="match status" value="1"/>
</dbReference>
<evidence type="ECO:0000256" key="2">
    <source>
        <dbReference type="ARBA" id="ARBA00005684"/>
    </source>
</evidence>
<sequence length="699" mass="78411">MQGEELEQAAKRAGILDSFINMVDEVQTVSPQTQQALLEAMGRDEQEPETGPLPPVKVFMAGETLRFIPQGEGQFHWQLTLENGDTSAGEGIFGEPLELGRCAVLGYHQLTLTWQQQQQQQQQQWSCRTIVAPSRCFEPEVLINGKKLWGACVQLYTLRSENNWGVGDFGDLKQMIEQLGSRGGAFVGLNPIHALYPANPSSASPYSPSSRRWLNVTYINVNAVEEFTDSPQAQSWWKSAETRAALDKARSVDYVDYPGVMALKITGLKLAWRAFQILAEAGQRKRDFRAFVLLGGESLRQQAVFDALHTHLGETEQGLWGWPAWPAAYQDPQSDKVAEFCERYQDEVAFFLWLQWLAHCQFAECYQASVALEMPIGLYRDLAVGVAEGGAETWCNRSLYCMGATVGAPPDILGPQGQNWGLPPLDPNVMKARAYQPFIDLLRSNMADCGALRIDHVMGLLRLWWIPKDQHAGLGAYVSYPLNDLLAVLALESQRHQCMVIGEDLGTVPKEIVTSLRDSGIYSYKVLYFEHDKQLLYRAPQDYVAQAMATVTTHDLPTLRGYWQGDDLTLGEKLGIYPDAEILAHLRRERALTRQALLDALHRHHCVPNSLSKHAESMEMSDTLNLGLQRYLADSASVLLGLQPEDWLDMSTPVNVPGTNSEYPNWQRKLTTPLEAMFSSEKIDGLLKDLNERRKRVDA</sequence>
<dbReference type="InterPro" id="IPR048458">
    <property type="entry name" value="MalQ_N"/>
</dbReference>
<gene>
    <name evidence="12" type="ORF">BS639_07065</name>
</gene>
<evidence type="ECO:0000313" key="13">
    <source>
        <dbReference type="Proteomes" id="UP000192722"/>
    </source>
</evidence>
<evidence type="ECO:0000256" key="7">
    <source>
        <dbReference type="ARBA" id="ARBA00023277"/>
    </source>
</evidence>
<name>A0ABX3U339_9GAMM</name>
<dbReference type="Pfam" id="PF21226">
    <property type="entry name" value="MalQ_N"/>
    <property type="match status" value="1"/>
</dbReference>
<dbReference type="EMBL" id="MRWD01000013">
    <property type="protein sequence ID" value="ORJ21885.1"/>
    <property type="molecule type" value="Genomic_DNA"/>
</dbReference>
<comment type="caution">
    <text evidence="12">The sequence shown here is derived from an EMBL/GenBank/DDBJ whole genome shotgun (WGS) entry which is preliminary data.</text>
</comment>
<evidence type="ECO:0000256" key="3">
    <source>
        <dbReference type="ARBA" id="ARBA00012560"/>
    </source>
</evidence>
<feature type="domain" description="MalQ N-terminal beta-sandwich" evidence="11">
    <location>
        <begin position="53"/>
        <end position="133"/>
    </location>
</feature>
<evidence type="ECO:0000256" key="6">
    <source>
        <dbReference type="ARBA" id="ARBA00022679"/>
    </source>
</evidence>
<organism evidence="12 13">
    <name type="scientific">Rouxiella silvae</name>
    <dbReference type="NCBI Taxonomy" id="1646373"/>
    <lineage>
        <taxon>Bacteria</taxon>
        <taxon>Pseudomonadati</taxon>
        <taxon>Pseudomonadota</taxon>
        <taxon>Gammaproteobacteria</taxon>
        <taxon>Enterobacterales</taxon>
        <taxon>Yersiniaceae</taxon>
        <taxon>Rouxiella</taxon>
    </lineage>
</organism>
<comment type="catalytic activity">
    <reaction evidence="1 10">
        <text>Transfers a segment of a (1-&gt;4)-alpha-D-glucan to a new position in an acceptor, which may be glucose or a (1-&gt;4)-alpha-D-glucan.</text>
        <dbReference type="EC" id="2.4.1.25"/>
    </reaction>
</comment>
<evidence type="ECO:0000256" key="10">
    <source>
        <dbReference type="RuleBase" id="RU361207"/>
    </source>
</evidence>
<keyword evidence="7 10" id="KW-0119">Carbohydrate metabolism</keyword>
<evidence type="ECO:0000256" key="5">
    <source>
        <dbReference type="ARBA" id="ARBA00022676"/>
    </source>
</evidence>
<dbReference type="PANTHER" id="PTHR32438:SF5">
    <property type="entry name" value="4-ALPHA-GLUCANOTRANSFERASE DPE1, CHLOROPLASTIC_AMYLOPLASTIC"/>
    <property type="match status" value="1"/>
</dbReference>
<keyword evidence="13" id="KW-1185">Reference proteome</keyword>
<dbReference type="SUPFAM" id="SSF51445">
    <property type="entry name" value="(Trans)glycosidases"/>
    <property type="match status" value="1"/>
</dbReference>
<dbReference type="NCBIfam" id="NF008274">
    <property type="entry name" value="PRK11052.1"/>
    <property type="match status" value="1"/>
</dbReference>
<reference evidence="12 13" key="1">
    <citation type="journal article" date="2017" name="Int. J. Syst. Evol. Microbiol.">
        <title>Rouxiella badensis sp. nov. and Rouxiella silvae sp. nov. isolated from peat bog soil in Germany and emendation of the genus description.</title>
        <authorList>
            <person name="Le Fleche-Mateos A."/>
            <person name="Kugler J.H."/>
            <person name="Hansen S.H."/>
            <person name="Syldatk C."/>
            <person name="Hausmann R."/>
            <person name="Lomprez F."/>
            <person name="Vandenbogaert M."/>
            <person name="Manuguerra J.C."/>
            <person name="Grimont P.A."/>
        </authorList>
    </citation>
    <scope>NUCLEOTIDE SEQUENCE [LARGE SCALE GENOMIC DNA]</scope>
    <source>
        <strain evidence="12 13">213</strain>
    </source>
</reference>
<evidence type="ECO:0000259" key="11">
    <source>
        <dbReference type="Pfam" id="PF21226"/>
    </source>
</evidence>
<dbReference type="InterPro" id="IPR017853">
    <property type="entry name" value="GH"/>
</dbReference>
<dbReference type="RefSeq" id="WP_084982673.1">
    <property type="nucleotide sequence ID" value="NZ_CBCSCF010000015.1"/>
</dbReference>
<evidence type="ECO:0000256" key="4">
    <source>
        <dbReference type="ARBA" id="ARBA00020295"/>
    </source>
</evidence>
<proteinExistence type="inferred from homology"/>
<dbReference type="InterPro" id="IPR003385">
    <property type="entry name" value="Glyco_hydro_77"/>
</dbReference>
<dbReference type="Proteomes" id="UP000192722">
    <property type="component" value="Unassembled WGS sequence"/>
</dbReference>
<accession>A0ABX3U339</accession>
<protein>
    <recommendedName>
        <fullName evidence="4 10">4-alpha-glucanotransferase</fullName>
        <ecNumber evidence="3 10">2.4.1.25</ecNumber>
    </recommendedName>
    <alternativeName>
        <fullName evidence="8 10">Amylomaltase</fullName>
    </alternativeName>
    <alternativeName>
        <fullName evidence="9 10">Disproportionating enzyme</fullName>
    </alternativeName>
</protein>
<evidence type="ECO:0000256" key="1">
    <source>
        <dbReference type="ARBA" id="ARBA00000439"/>
    </source>
</evidence>
<dbReference type="Gene3D" id="3.20.20.80">
    <property type="entry name" value="Glycosidases"/>
    <property type="match status" value="1"/>
</dbReference>
<dbReference type="Pfam" id="PF02446">
    <property type="entry name" value="Glyco_hydro_77"/>
    <property type="match status" value="1"/>
</dbReference>
<keyword evidence="5 10" id="KW-0328">Glycosyltransferase</keyword>
<dbReference type="EC" id="2.4.1.25" evidence="3 10"/>
<keyword evidence="6 10" id="KW-0808">Transferase</keyword>
<comment type="similarity">
    <text evidence="2 10">Belongs to the disproportionating enzyme family.</text>
</comment>
<evidence type="ECO:0000256" key="9">
    <source>
        <dbReference type="ARBA" id="ARBA00031501"/>
    </source>
</evidence>
<evidence type="ECO:0000313" key="12">
    <source>
        <dbReference type="EMBL" id="ORJ21885.1"/>
    </source>
</evidence>